<accession>A0A6J5QD72</accession>
<proteinExistence type="predicted"/>
<reference evidence="1" key="1">
    <citation type="submission" date="2020-05" db="EMBL/GenBank/DDBJ databases">
        <authorList>
            <person name="Chiriac C."/>
            <person name="Salcher M."/>
            <person name="Ghai R."/>
            <person name="Kavagutti S V."/>
        </authorList>
    </citation>
    <scope>NUCLEOTIDE SEQUENCE</scope>
</reference>
<name>A0A6J5QD72_9CAUD</name>
<protein>
    <submittedName>
        <fullName evidence="1">Uncharacterized protein</fullName>
    </submittedName>
</protein>
<evidence type="ECO:0000313" key="1">
    <source>
        <dbReference type="EMBL" id="CAB4180336.1"/>
    </source>
</evidence>
<dbReference type="EMBL" id="LR797001">
    <property type="protein sequence ID" value="CAB4180336.1"/>
    <property type="molecule type" value="Genomic_DNA"/>
</dbReference>
<organism evidence="1">
    <name type="scientific">uncultured Caudovirales phage</name>
    <dbReference type="NCBI Taxonomy" id="2100421"/>
    <lineage>
        <taxon>Viruses</taxon>
        <taxon>Duplodnaviria</taxon>
        <taxon>Heunggongvirae</taxon>
        <taxon>Uroviricota</taxon>
        <taxon>Caudoviricetes</taxon>
        <taxon>Peduoviridae</taxon>
        <taxon>Maltschvirus</taxon>
        <taxon>Maltschvirus maltsch</taxon>
    </lineage>
</organism>
<sequence length="508" mass="52112">MAYNQTAKGISALGRKGDDTLLHVSKEELAGLQSLLGPISVNPETGLPEAFAWKDMLATAGIGILGALTGGAALAAAPAIGTLGSVAVGAGQGALLGGALSSSEGKGFGSGALGGAISGGLGGYGGASAPETAMGKAIPDTVISPTTASPLPITPAESLSSIHMPSGFGGLQGEGSAPLLSAKTPYDFSFKAPSFNKADFAPDFGNKTALQYTSQDTPFINRLGSGLNQQAGAMSTKKGMESLLYPVGAGTALGTAATDMIQQGNAERELAKQQQALADANDLDQRQYFASLGYELPPLASLNNPNNAAQRDYIQNIINPRGAAAGGSMTVQLPIGGTQVSATLPPKYVAEYEKTDPQVEMNQAGTTLGMANGGYINNQPVDPNNFYPQSQIHSAQPYAAATPQRHEVLDYYKDGGFLDGPGDGMSDDIPANIDGEEEIRLADGEFVVPPDLVRILGFGDPEKGAKLLDNLLPIVRQASHGKKTQIKQDAGKLAAEKMLARAAKGKKA</sequence>
<gene>
    <name evidence="1" type="ORF">UFOVP1043_24</name>
</gene>